<sequence>MEVKAFLERETLDRTLGVRYLKAEKDEVVAELEVTPKVHQPFGFLHGGATVALAESVASVGGFLNCPPGHAAFGLEINCNHLRKKREGTIRAVGRPLHVGRTTQVWEVKVYDEEGRLVAASRCTLAVVPLEPAKEPA</sequence>
<dbReference type="KEGG" id="tpar:AV541_03040"/>
<dbReference type="SUPFAM" id="SSF54637">
    <property type="entry name" value="Thioesterase/thiol ester dehydrase-isomerase"/>
    <property type="match status" value="1"/>
</dbReference>
<evidence type="ECO:0000313" key="4">
    <source>
        <dbReference type="EMBL" id="AMA75255.1"/>
    </source>
</evidence>
<proteinExistence type="inferred from homology"/>
<dbReference type="Gene3D" id="3.10.129.10">
    <property type="entry name" value="Hotdog Thioesterase"/>
    <property type="match status" value="1"/>
</dbReference>
<evidence type="ECO:0000256" key="1">
    <source>
        <dbReference type="ARBA" id="ARBA00008324"/>
    </source>
</evidence>
<dbReference type="RefSeq" id="WP_060384208.1">
    <property type="nucleotide sequence ID" value="NZ_CP014141.1"/>
</dbReference>
<dbReference type="InterPro" id="IPR003736">
    <property type="entry name" value="PAAI_dom"/>
</dbReference>
<dbReference type="InterPro" id="IPR006683">
    <property type="entry name" value="Thioestr_dom"/>
</dbReference>
<gene>
    <name evidence="4" type="ORF">AV541_03040</name>
</gene>
<dbReference type="CDD" id="cd03443">
    <property type="entry name" value="PaaI_thioesterase"/>
    <property type="match status" value="1"/>
</dbReference>
<dbReference type="GO" id="GO:0005829">
    <property type="term" value="C:cytosol"/>
    <property type="evidence" value="ECO:0007669"/>
    <property type="project" value="TreeGrafter"/>
</dbReference>
<dbReference type="Pfam" id="PF03061">
    <property type="entry name" value="4HBT"/>
    <property type="match status" value="1"/>
</dbReference>
<comment type="similarity">
    <text evidence="1">Belongs to the thioesterase PaaI family.</text>
</comment>
<evidence type="ECO:0000313" key="5">
    <source>
        <dbReference type="Proteomes" id="UP000061630"/>
    </source>
</evidence>
<reference evidence="4 5" key="1">
    <citation type="submission" date="2016-01" db="EMBL/GenBank/DDBJ databases">
        <title>Genome sequence of Thermus parvatiensis, a thermophile isolated from a hot water spring.</title>
        <authorList>
            <person name="Tripathi C."/>
            <person name="Lal R."/>
        </authorList>
    </citation>
    <scope>NUCLEOTIDE SEQUENCE [LARGE SCALE GENOMIC DNA]</scope>
    <source>
        <strain evidence="4 5">RL</strain>
    </source>
</reference>
<organism evidence="4 5">
    <name type="scientific">Thermus parvatiensis</name>
    <dbReference type="NCBI Taxonomy" id="456163"/>
    <lineage>
        <taxon>Bacteria</taxon>
        <taxon>Thermotogati</taxon>
        <taxon>Deinococcota</taxon>
        <taxon>Deinococci</taxon>
        <taxon>Thermales</taxon>
        <taxon>Thermaceae</taxon>
        <taxon>Thermus</taxon>
    </lineage>
</organism>
<dbReference type="GO" id="GO:0061522">
    <property type="term" value="F:1,4-dihydroxy-2-naphthoyl-CoA thioesterase activity"/>
    <property type="evidence" value="ECO:0007669"/>
    <property type="project" value="TreeGrafter"/>
</dbReference>
<dbReference type="AlphaFoldDB" id="A0A0X8D8G0"/>
<feature type="domain" description="Thioesterase" evidence="3">
    <location>
        <begin position="42"/>
        <end position="119"/>
    </location>
</feature>
<dbReference type="Proteomes" id="UP000061630">
    <property type="component" value="Chromosome"/>
</dbReference>
<keyword evidence="2" id="KW-0378">Hydrolase</keyword>
<name>A0A0X8D8G0_9DEIN</name>
<dbReference type="NCBIfam" id="TIGR00369">
    <property type="entry name" value="unchar_dom_1"/>
    <property type="match status" value="1"/>
</dbReference>
<evidence type="ECO:0000256" key="2">
    <source>
        <dbReference type="ARBA" id="ARBA00022801"/>
    </source>
</evidence>
<accession>A0A0X8D8G0</accession>
<dbReference type="EMBL" id="CP014141">
    <property type="protein sequence ID" value="AMA75255.1"/>
    <property type="molecule type" value="Genomic_DNA"/>
</dbReference>
<dbReference type="InterPro" id="IPR029069">
    <property type="entry name" value="HotDog_dom_sf"/>
</dbReference>
<evidence type="ECO:0000259" key="3">
    <source>
        <dbReference type="Pfam" id="PF03061"/>
    </source>
</evidence>
<dbReference type="PANTHER" id="PTHR43240:SF5">
    <property type="entry name" value="1,4-DIHYDROXY-2-NAPHTHOYL-COA THIOESTERASE 1"/>
    <property type="match status" value="1"/>
</dbReference>
<protein>
    <submittedName>
        <fullName evidence="4">Competence protein ComA</fullName>
    </submittedName>
</protein>
<dbReference type="PANTHER" id="PTHR43240">
    <property type="entry name" value="1,4-DIHYDROXY-2-NAPHTHOYL-COA THIOESTERASE 1"/>
    <property type="match status" value="1"/>
</dbReference>